<reference evidence="2 3" key="1">
    <citation type="submission" date="2020-10" db="EMBL/GenBank/DDBJ databases">
        <title>The Coptis chinensis genome and diversification of protoberbering-type alkaloids.</title>
        <authorList>
            <person name="Wang B."/>
            <person name="Shu S."/>
            <person name="Song C."/>
            <person name="Liu Y."/>
        </authorList>
    </citation>
    <scope>NUCLEOTIDE SEQUENCE [LARGE SCALE GENOMIC DNA]</scope>
    <source>
        <strain evidence="2">HL-2020</strain>
        <tissue evidence="2">Leaf</tissue>
    </source>
</reference>
<dbReference type="InterPro" id="IPR032867">
    <property type="entry name" value="DYW_dom"/>
</dbReference>
<dbReference type="EMBL" id="JADFTS010000008">
    <property type="protein sequence ID" value="KAF9592257.1"/>
    <property type="molecule type" value="Genomic_DNA"/>
</dbReference>
<evidence type="ECO:0000313" key="3">
    <source>
        <dbReference type="Proteomes" id="UP000631114"/>
    </source>
</evidence>
<accession>A0A835H5V3</accession>
<organism evidence="2 3">
    <name type="scientific">Coptis chinensis</name>
    <dbReference type="NCBI Taxonomy" id="261450"/>
    <lineage>
        <taxon>Eukaryota</taxon>
        <taxon>Viridiplantae</taxon>
        <taxon>Streptophyta</taxon>
        <taxon>Embryophyta</taxon>
        <taxon>Tracheophyta</taxon>
        <taxon>Spermatophyta</taxon>
        <taxon>Magnoliopsida</taxon>
        <taxon>Ranunculales</taxon>
        <taxon>Ranunculaceae</taxon>
        <taxon>Coptidoideae</taxon>
        <taxon>Coptis</taxon>
    </lineage>
</organism>
<comment type="caution">
    <text evidence="2">The sequence shown here is derived from an EMBL/GenBank/DDBJ whole genome shotgun (WGS) entry which is preliminary data.</text>
</comment>
<dbReference type="Proteomes" id="UP000631114">
    <property type="component" value="Unassembled WGS sequence"/>
</dbReference>
<dbReference type="Pfam" id="PF14432">
    <property type="entry name" value="DYW_deaminase"/>
    <property type="match status" value="1"/>
</dbReference>
<evidence type="ECO:0000259" key="1">
    <source>
        <dbReference type="Pfam" id="PF14432"/>
    </source>
</evidence>
<keyword evidence="3" id="KW-1185">Reference proteome</keyword>
<dbReference type="GO" id="GO:0008270">
    <property type="term" value="F:zinc ion binding"/>
    <property type="evidence" value="ECO:0007669"/>
    <property type="project" value="InterPro"/>
</dbReference>
<protein>
    <recommendedName>
        <fullName evidence="1">DYW domain-containing protein</fullName>
    </recommendedName>
</protein>
<dbReference type="OrthoDB" id="185373at2759"/>
<evidence type="ECO:0000313" key="2">
    <source>
        <dbReference type="EMBL" id="KAF9592257.1"/>
    </source>
</evidence>
<feature type="domain" description="DYW" evidence="1">
    <location>
        <begin position="115"/>
        <end position="144"/>
    </location>
</feature>
<proteinExistence type="predicted"/>
<name>A0A835H5V3_9MAGN</name>
<dbReference type="AlphaFoldDB" id="A0A835H5V3"/>
<gene>
    <name evidence="2" type="ORF">IFM89_012833</name>
</gene>
<sequence length="148" mass="16582">MVKSEYAMGPAIEQYAWMVDLLARASQFDESLEFFKEMPFEPNLSPYGVFVSARKMGRCNKDKNIDEGRGVTKPPDEISAKMNGLYSEIMEIGYVPHNKARVAEFGRRREGGPSVDTTKKLAIAFGLIKTPNGTPLKIIKNPRVWGLP</sequence>